<keyword evidence="1" id="KW-0812">Transmembrane</keyword>
<organism evidence="2 3">
    <name type="scientific">Solanum verrucosum</name>
    <dbReference type="NCBI Taxonomy" id="315347"/>
    <lineage>
        <taxon>Eukaryota</taxon>
        <taxon>Viridiplantae</taxon>
        <taxon>Streptophyta</taxon>
        <taxon>Embryophyta</taxon>
        <taxon>Tracheophyta</taxon>
        <taxon>Spermatophyta</taxon>
        <taxon>Magnoliopsida</taxon>
        <taxon>eudicotyledons</taxon>
        <taxon>Gunneridae</taxon>
        <taxon>Pentapetalae</taxon>
        <taxon>asterids</taxon>
        <taxon>lamiids</taxon>
        <taxon>Solanales</taxon>
        <taxon>Solanaceae</taxon>
        <taxon>Solanoideae</taxon>
        <taxon>Solaneae</taxon>
        <taxon>Solanum</taxon>
    </lineage>
</organism>
<evidence type="ECO:0000256" key="1">
    <source>
        <dbReference type="SAM" id="Phobius"/>
    </source>
</evidence>
<name>A0AAF0R9S7_SOLVR</name>
<gene>
    <name evidence="2" type="ORF">MTR67_028665</name>
</gene>
<reference evidence="2" key="1">
    <citation type="submission" date="2023-08" db="EMBL/GenBank/DDBJ databases">
        <title>A de novo genome assembly of Solanum verrucosum Schlechtendal, a Mexican diploid species geographically isolated from the other diploid A-genome species in potato relatives.</title>
        <authorList>
            <person name="Hosaka K."/>
        </authorList>
    </citation>
    <scope>NUCLEOTIDE SEQUENCE</scope>
    <source>
        <tissue evidence="2">Young leaves</tissue>
    </source>
</reference>
<keyword evidence="1" id="KW-1133">Transmembrane helix</keyword>
<protein>
    <submittedName>
        <fullName evidence="2">Uncharacterized protein</fullName>
    </submittedName>
</protein>
<keyword evidence="3" id="KW-1185">Reference proteome</keyword>
<feature type="transmembrane region" description="Helical" evidence="1">
    <location>
        <begin position="27"/>
        <end position="47"/>
    </location>
</feature>
<dbReference type="Proteomes" id="UP001234989">
    <property type="component" value="Chromosome 6"/>
</dbReference>
<proteinExistence type="predicted"/>
<sequence length="114" mass="13069">MQPGAKWEEVKYIKTNSAELWKWNSPIPYLYCAVGFICAAVAFAIFYRFQNRENSISDHSESVILPEKKIYDDQIICALDPEPKIVLVFVGNDKLPLYIAKPTYTFSSNNSQQV</sequence>
<dbReference type="AlphaFoldDB" id="A0AAF0R9S7"/>
<evidence type="ECO:0000313" key="2">
    <source>
        <dbReference type="EMBL" id="WMV35280.1"/>
    </source>
</evidence>
<accession>A0AAF0R9S7</accession>
<keyword evidence="1" id="KW-0472">Membrane</keyword>
<evidence type="ECO:0000313" key="3">
    <source>
        <dbReference type="Proteomes" id="UP001234989"/>
    </source>
</evidence>
<dbReference type="EMBL" id="CP133617">
    <property type="protein sequence ID" value="WMV35280.1"/>
    <property type="molecule type" value="Genomic_DNA"/>
</dbReference>